<evidence type="ECO:0000256" key="2">
    <source>
        <dbReference type="ARBA" id="ARBA00002399"/>
    </source>
</evidence>
<dbReference type="GO" id="GO:0035598">
    <property type="term" value="F:tRNA (N(6)-L-threonylcarbamoyladenosine(37)-C(2))-methylthiotransferase activity"/>
    <property type="evidence" value="ECO:0007669"/>
    <property type="project" value="UniProtKB-EC"/>
</dbReference>
<dbReference type="InterPro" id="IPR006467">
    <property type="entry name" value="MiaB-like_bact"/>
</dbReference>
<dbReference type="SFLD" id="SFLDG01061">
    <property type="entry name" value="methylthiotransferase"/>
    <property type="match status" value="1"/>
</dbReference>
<dbReference type="InterPro" id="IPR023404">
    <property type="entry name" value="rSAM_horseshoe"/>
</dbReference>
<feature type="domain" description="Radical SAM core" evidence="17">
    <location>
        <begin position="137"/>
        <end position="365"/>
    </location>
</feature>
<evidence type="ECO:0000256" key="11">
    <source>
        <dbReference type="ARBA" id="ARBA00023014"/>
    </source>
</evidence>
<dbReference type="SFLD" id="SFLDS00029">
    <property type="entry name" value="Radical_SAM"/>
    <property type="match status" value="1"/>
</dbReference>
<evidence type="ECO:0000259" key="16">
    <source>
        <dbReference type="PROSITE" id="PS51449"/>
    </source>
</evidence>
<dbReference type="STRING" id="1194090.SAMN05443144_10170"/>
<dbReference type="AlphaFoldDB" id="A0A1M4SLX9"/>
<feature type="domain" description="MTTase N-terminal" evidence="16">
    <location>
        <begin position="2"/>
        <end position="114"/>
    </location>
</feature>
<dbReference type="InterPro" id="IPR020612">
    <property type="entry name" value="Methylthiotransferase_CS"/>
</dbReference>
<dbReference type="SMART" id="SM00729">
    <property type="entry name" value="Elp3"/>
    <property type="match status" value="1"/>
</dbReference>
<evidence type="ECO:0000256" key="8">
    <source>
        <dbReference type="ARBA" id="ARBA00022694"/>
    </source>
</evidence>
<dbReference type="InterPro" id="IPR013848">
    <property type="entry name" value="Methylthiotransferase_N"/>
</dbReference>
<evidence type="ECO:0000313" key="18">
    <source>
        <dbReference type="EMBL" id="SHE33179.1"/>
    </source>
</evidence>
<dbReference type="GO" id="GO:0005829">
    <property type="term" value="C:cytosol"/>
    <property type="evidence" value="ECO:0007669"/>
    <property type="project" value="TreeGrafter"/>
</dbReference>
<comment type="catalytic activity">
    <reaction evidence="13">
        <text>N(6)-L-threonylcarbamoyladenosine(37) in tRNA + (sulfur carrier)-SH + AH2 + 2 S-adenosyl-L-methionine = 2-methylsulfanyl-N(6)-L-threonylcarbamoyladenosine(37) in tRNA + (sulfur carrier)-H + 5'-deoxyadenosine + L-methionine + A + S-adenosyl-L-homocysteine + 2 H(+)</text>
        <dbReference type="Rhea" id="RHEA:37075"/>
        <dbReference type="Rhea" id="RHEA-COMP:10163"/>
        <dbReference type="Rhea" id="RHEA-COMP:11092"/>
        <dbReference type="Rhea" id="RHEA-COMP:14737"/>
        <dbReference type="Rhea" id="RHEA-COMP:14739"/>
        <dbReference type="ChEBI" id="CHEBI:13193"/>
        <dbReference type="ChEBI" id="CHEBI:15378"/>
        <dbReference type="ChEBI" id="CHEBI:17319"/>
        <dbReference type="ChEBI" id="CHEBI:17499"/>
        <dbReference type="ChEBI" id="CHEBI:29917"/>
        <dbReference type="ChEBI" id="CHEBI:57844"/>
        <dbReference type="ChEBI" id="CHEBI:57856"/>
        <dbReference type="ChEBI" id="CHEBI:59789"/>
        <dbReference type="ChEBI" id="CHEBI:64428"/>
        <dbReference type="ChEBI" id="CHEBI:74418"/>
        <dbReference type="ChEBI" id="CHEBI:74420"/>
        <dbReference type="EC" id="2.8.4.5"/>
    </reaction>
</comment>
<evidence type="ECO:0000256" key="7">
    <source>
        <dbReference type="ARBA" id="ARBA00022691"/>
    </source>
</evidence>
<dbReference type="InterPro" id="IPR007197">
    <property type="entry name" value="rSAM"/>
</dbReference>
<evidence type="ECO:0000256" key="4">
    <source>
        <dbReference type="ARBA" id="ARBA00022485"/>
    </source>
</evidence>
<dbReference type="FunFam" id="3.40.50.12160:FF:000004">
    <property type="entry name" value="Threonylcarbamoyladenosine tRNA methylthiotransferase MtaB"/>
    <property type="match status" value="1"/>
</dbReference>
<dbReference type="CDD" id="cd01335">
    <property type="entry name" value="Radical_SAM"/>
    <property type="match status" value="1"/>
</dbReference>
<keyword evidence="10" id="KW-0408">Iron</keyword>
<dbReference type="PANTHER" id="PTHR43020:SF2">
    <property type="entry name" value="MITOCHONDRIAL TRNA METHYLTHIOTRANSFERASE CDK5RAP1"/>
    <property type="match status" value="1"/>
</dbReference>
<dbReference type="Pfam" id="PF04055">
    <property type="entry name" value="Radical_SAM"/>
    <property type="match status" value="1"/>
</dbReference>
<sequence length="444" mass="50541">MKKVAFKTLGCKLNYSETMTIRKDFEEEGYDVIEFDSQADIYVINTCSVTQGANSTCRKTVRRALRRNPEAFVAVIGCYAQLEPGEIAQIDGVDAILGAENKFRLLELFDDFHKRSEPMVYHSDVNEAVDFHNAFSADDRTRAFLKVQDGCSYNCSFCTIPMARGESRSPRISSVVRNAEQLVEDGFKEIVVTGVNAGDFGRGTDENFFMLLRALDRVGGLERIRFSSVEPNLMHEELIRFTAGSGKIQPHFHMPLQSGSDEMLGLMRRRYQSELYRQRVELIKELMPEAAIGVDVITGHPGETDERFRESYDFVDSLPVSYLHVFTYSERPGTHALEIEPNVQDSVRKERTHKFRRLSEKKRFEFDSSFCGEVREVLFEGADHNGAMLGWTDNYVRVGIPYDPRHENKILPVQLGARSKEGYLIGELTPEAKREQRVIAELVG</sequence>
<comment type="similarity">
    <text evidence="14">Belongs to the methylthiotransferase family. MtaB subfamily.</text>
</comment>
<evidence type="ECO:0000256" key="3">
    <source>
        <dbReference type="ARBA" id="ARBA00013273"/>
    </source>
</evidence>
<keyword evidence="5" id="KW-0963">Cytoplasm</keyword>
<dbReference type="GO" id="GO:0035597">
    <property type="term" value="F:tRNA-2-methylthio-N(6)-dimethylallyladenosine(37) synthase activity"/>
    <property type="evidence" value="ECO:0007669"/>
    <property type="project" value="TreeGrafter"/>
</dbReference>
<dbReference type="NCBIfam" id="TIGR00089">
    <property type="entry name" value="MiaB/RimO family radical SAM methylthiotransferase"/>
    <property type="match status" value="1"/>
</dbReference>
<keyword evidence="7" id="KW-0949">S-adenosyl-L-methionine</keyword>
<evidence type="ECO:0000256" key="5">
    <source>
        <dbReference type="ARBA" id="ARBA00022490"/>
    </source>
</evidence>
<protein>
    <recommendedName>
        <fullName evidence="15">Threonylcarbamoyladenosine tRNA methylthiotransferase MtaB</fullName>
        <ecNumber evidence="3">2.8.4.5</ecNumber>
    </recommendedName>
    <alternativeName>
        <fullName evidence="12">tRNA-t(6)A37 methylthiotransferase</fullName>
    </alternativeName>
</protein>
<dbReference type="SFLD" id="SFLDG01082">
    <property type="entry name" value="B12-binding_domain_containing"/>
    <property type="match status" value="1"/>
</dbReference>
<evidence type="ECO:0000256" key="15">
    <source>
        <dbReference type="ARBA" id="ARBA00069898"/>
    </source>
</evidence>
<evidence type="ECO:0000256" key="10">
    <source>
        <dbReference type="ARBA" id="ARBA00023004"/>
    </source>
</evidence>
<dbReference type="PROSITE" id="PS01278">
    <property type="entry name" value="MTTASE_RADICAL"/>
    <property type="match status" value="1"/>
</dbReference>
<reference evidence="18 19" key="1">
    <citation type="submission" date="2016-11" db="EMBL/GenBank/DDBJ databases">
        <authorList>
            <person name="Jaros S."/>
            <person name="Januszkiewicz K."/>
            <person name="Wedrychowicz H."/>
        </authorList>
    </citation>
    <scope>NUCLEOTIDE SEQUENCE [LARGE SCALE GENOMIC DNA]</scope>
    <source>
        <strain evidence="18 19">DSM 21986</strain>
    </source>
</reference>
<accession>A0A1M4SLX9</accession>
<name>A0A1M4SLX9_9BACT</name>
<keyword evidence="8" id="KW-0819">tRNA processing</keyword>
<evidence type="ECO:0000313" key="19">
    <source>
        <dbReference type="Proteomes" id="UP000184041"/>
    </source>
</evidence>
<evidence type="ECO:0000256" key="1">
    <source>
        <dbReference type="ARBA" id="ARBA00001966"/>
    </source>
</evidence>
<keyword evidence="19" id="KW-1185">Reference proteome</keyword>
<dbReference type="Proteomes" id="UP000184041">
    <property type="component" value="Unassembled WGS sequence"/>
</dbReference>
<keyword evidence="9" id="KW-0479">Metal-binding</keyword>
<evidence type="ECO:0000256" key="12">
    <source>
        <dbReference type="ARBA" id="ARBA00031213"/>
    </source>
</evidence>
<evidence type="ECO:0000256" key="13">
    <source>
        <dbReference type="ARBA" id="ARBA00051661"/>
    </source>
</evidence>
<dbReference type="InterPro" id="IPR005839">
    <property type="entry name" value="Methylthiotransferase"/>
</dbReference>
<dbReference type="PROSITE" id="PS51918">
    <property type="entry name" value="RADICAL_SAM"/>
    <property type="match status" value="1"/>
</dbReference>
<comment type="function">
    <text evidence="2">Catalyzes the methylthiolation of N6-threonylcarbamoyladenosine (t(6)A), leading to the formation of 2-methylthio-N6-threonylcarbamoyladenosine (ms(2)t(6)A) at position 37 in tRNAs that read codons beginning with adenine.</text>
</comment>
<dbReference type="GO" id="GO:0051539">
    <property type="term" value="F:4 iron, 4 sulfur cluster binding"/>
    <property type="evidence" value="ECO:0007669"/>
    <property type="project" value="UniProtKB-KW"/>
</dbReference>
<keyword evidence="11" id="KW-0411">Iron-sulfur</keyword>
<dbReference type="EMBL" id="FQUS01000001">
    <property type="protein sequence ID" value="SHE33179.1"/>
    <property type="molecule type" value="Genomic_DNA"/>
</dbReference>
<dbReference type="GO" id="GO:0046872">
    <property type="term" value="F:metal ion binding"/>
    <property type="evidence" value="ECO:0007669"/>
    <property type="project" value="UniProtKB-KW"/>
</dbReference>
<dbReference type="InterPro" id="IPR058240">
    <property type="entry name" value="rSAM_sf"/>
</dbReference>
<evidence type="ECO:0000256" key="14">
    <source>
        <dbReference type="ARBA" id="ARBA00061574"/>
    </source>
</evidence>
<gene>
    <name evidence="18" type="ORF">SAMN05443144_10170</name>
</gene>
<dbReference type="PANTHER" id="PTHR43020">
    <property type="entry name" value="CDK5 REGULATORY SUBUNIT-ASSOCIATED PROTEIN 1"/>
    <property type="match status" value="1"/>
</dbReference>
<keyword evidence="6 18" id="KW-0808">Transferase</keyword>
<dbReference type="PROSITE" id="PS51449">
    <property type="entry name" value="MTTASE_N"/>
    <property type="match status" value="1"/>
</dbReference>
<dbReference type="NCBIfam" id="TIGR01579">
    <property type="entry name" value="MiaB-like-C"/>
    <property type="match status" value="1"/>
</dbReference>
<dbReference type="Pfam" id="PF00919">
    <property type="entry name" value="UPF0004"/>
    <property type="match status" value="1"/>
</dbReference>
<proteinExistence type="inferred from homology"/>
<dbReference type="InterPro" id="IPR006638">
    <property type="entry name" value="Elp3/MiaA/NifB-like_rSAM"/>
</dbReference>
<dbReference type="OrthoDB" id="9805215at2"/>
<evidence type="ECO:0000259" key="17">
    <source>
        <dbReference type="PROSITE" id="PS51918"/>
    </source>
</evidence>
<dbReference type="EC" id="2.8.4.5" evidence="3"/>
<dbReference type="SUPFAM" id="SSF102114">
    <property type="entry name" value="Radical SAM enzymes"/>
    <property type="match status" value="1"/>
</dbReference>
<evidence type="ECO:0000256" key="6">
    <source>
        <dbReference type="ARBA" id="ARBA00022679"/>
    </source>
</evidence>
<dbReference type="FunFam" id="3.80.30.20:FF:000001">
    <property type="entry name" value="tRNA-2-methylthio-N(6)-dimethylallyladenosine synthase 2"/>
    <property type="match status" value="1"/>
</dbReference>
<evidence type="ECO:0000256" key="9">
    <source>
        <dbReference type="ARBA" id="ARBA00022723"/>
    </source>
</evidence>
<keyword evidence="4" id="KW-0004">4Fe-4S</keyword>
<comment type="cofactor">
    <cofactor evidence="1">
        <name>[4Fe-4S] cluster</name>
        <dbReference type="ChEBI" id="CHEBI:49883"/>
    </cofactor>
</comment>
<organism evidence="18 19">
    <name type="scientific">Fodinibius roseus</name>
    <dbReference type="NCBI Taxonomy" id="1194090"/>
    <lineage>
        <taxon>Bacteria</taxon>
        <taxon>Pseudomonadati</taxon>
        <taxon>Balneolota</taxon>
        <taxon>Balneolia</taxon>
        <taxon>Balneolales</taxon>
        <taxon>Balneolaceae</taxon>
        <taxon>Fodinibius</taxon>
    </lineage>
</organism>
<dbReference type="RefSeq" id="WP_073058831.1">
    <property type="nucleotide sequence ID" value="NZ_FQUS01000001.1"/>
</dbReference>
<dbReference type="Gene3D" id="3.80.30.20">
    <property type="entry name" value="tm_1862 like domain"/>
    <property type="match status" value="1"/>
</dbReference>
<dbReference type="Gene3D" id="3.40.50.12160">
    <property type="entry name" value="Methylthiotransferase, N-terminal domain"/>
    <property type="match status" value="1"/>
</dbReference>
<dbReference type="InterPro" id="IPR038135">
    <property type="entry name" value="Methylthiotransferase_N_sf"/>
</dbReference>